<dbReference type="Gene3D" id="2.40.10.10">
    <property type="entry name" value="Trypsin-like serine proteases"/>
    <property type="match status" value="2"/>
</dbReference>
<evidence type="ECO:0000256" key="2">
    <source>
        <dbReference type="SAM" id="SignalP"/>
    </source>
</evidence>
<organism evidence="4 5">
    <name type="scientific">Elliptochloris bilobata</name>
    <dbReference type="NCBI Taxonomy" id="381761"/>
    <lineage>
        <taxon>Eukaryota</taxon>
        <taxon>Viridiplantae</taxon>
        <taxon>Chlorophyta</taxon>
        <taxon>core chlorophytes</taxon>
        <taxon>Trebouxiophyceae</taxon>
        <taxon>Trebouxiophyceae incertae sedis</taxon>
        <taxon>Elliptochloris clade</taxon>
        <taxon>Elliptochloris</taxon>
    </lineage>
</organism>
<sequence>MCARWIGVVAAVLLLAAPSYARGPGNPGTWELRRAGVELRNPPELRLPLADPLAFLEQHRDRLGAHKRAVRGLAPQGFEAFDASDECAWEELPGGGAACRLSIRSPSAGSHILVFSDVRLPAGGRLTLYAPAATHNLTHCAHSCYSVTGADVAEGVMTTPMIAGEEIALEYNQPAMPVPGQAETAPVLRVASVMQGLTDSLHMLDMAERRRRRLLGVGRRLAQAGGISMGSPARPAMQPVGPLTPALAPAPPYVPGTAFRVDLLQQRADKLSSCTPSVECNPELSQVSKAVIDIYAINLSMGAMALCTGTIINAPMNRKYVLTADHCFVDKKQINNFRYWLLIFNYEVPCGATVSPPITDVIQGATLKFYDSRADVLLLSIPNVIPDHYKSYELGYDARDDVLPTSGYAIHHPAGNIARISSYNQSAGSISTNFTAANFPPGEIQPNDATHFEVRWGQGATEGGSSGSPLIDANSGRVVGVLTGGFSNCMQPMAPDYYGRLSKAWAGGLEYFLSTDPPQQLVASVADTLSQSMDGDIVVRSHNGSKPLEHGPGLAFYPSVINLSPGHHNATFSYYLSDAPRPGETIRMNMTVNGMEPGNTWDVTPHLVFSATNDNFTAGDSRRRNITLSLTGVDSSKFKAGDMVRFLLIFELTSDQDPNYMHIHTLKGIGQHQLGPWTQYQPVLCEPCNLDQVAISALNATQPNATGLAIFQRVADRPSHDSLDVCLRPGVLRTATISAYINGVFSWTACADAYGDPNCLHIPGLMLEQGNAYTLVVSDRDDLDAVLPASVVHSLKVSPVEAESQERKVSDANRLHLGPTMAGPTREASATKSLRFSLPPDASAAGTSVA</sequence>
<reference evidence="4 5" key="1">
    <citation type="journal article" date="2024" name="Nat. Commun.">
        <title>Phylogenomics reveals the evolutionary origins of lichenization in chlorophyte algae.</title>
        <authorList>
            <person name="Puginier C."/>
            <person name="Libourel C."/>
            <person name="Otte J."/>
            <person name="Skaloud P."/>
            <person name="Haon M."/>
            <person name="Grisel S."/>
            <person name="Petersen M."/>
            <person name="Berrin J.G."/>
            <person name="Delaux P.M."/>
            <person name="Dal Grande F."/>
            <person name="Keller J."/>
        </authorList>
    </citation>
    <scope>NUCLEOTIDE SEQUENCE [LARGE SCALE GENOMIC DNA]</scope>
    <source>
        <strain evidence="4 5">SAG 245.80</strain>
    </source>
</reference>
<evidence type="ECO:0000313" key="5">
    <source>
        <dbReference type="Proteomes" id="UP001445335"/>
    </source>
</evidence>
<feature type="compositionally biased region" description="Basic and acidic residues" evidence="1">
    <location>
        <begin position="804"/>
        <end position="814"/>
    </location>
</feature>
<accession>A0AAW1RKK5</accession>
<evidence type="ECO:0000256" key="1">
    <source>
        <dbReference type="SAM" id="MobiDB-lite"/>
    </source>
</evidence>
<dbReference type="GO" id="GO:0006508">
    <property type="term" value="P:proteolysis"/>
    <property type="evidence" value="ECO:0007669"/>
    <property type="project" value="InterPro"/>
</dbReference>
<evidence type="ECO:0000313" key="4">
    <source>
        <dbReference type="EMBL" id="KAK9834175.1"/>
    </source>
</evidence>
<name>A0AAW1RKK5_9CHLO</name>
<gene>
    <name evidence="4" type="ORF">WJX81_005389</name>
</gene>
<keyword evidence="2" id="KW-0732">Signal</keyword>
<keyword evidence="5" id="KW-1185">Reference proteome</keyword>
<dbReference type="PANTHER" id="PTHR36234">
    <property type="entry name" value="LYSYL ENDOPEPTIDASE"/>
    <property type="match status" value="1"/>
</dbReference>
<dbReference type="PANTHER" id="PTHR36234:SF5">
    <property type="entry name" value="LYSYL ENDOPEPTIDASE"/>
    <property type="match status" value="1"/>
</dbReference>
<dbReference type="AlphaFoldDB" id="A0AAW1RKK5"/>
<feature type="region of interest" description="Disordered" evidence="1">
    <location>
        <begin position="802"/>
        <end position="850"/>
    </location>
</feature>
<dbReference type="InterPro" id="IPR009003">
    <property type="entry name" value="Peptidase_S1_PA"/>
</dbReference>
<dbReference type="InterPro" id="IPR001254">
    <property type="entry name" value="Trypsin_dom"/>
</dbReference>
<dbReference type="Pfam" id="PF13365">
    <property type="entry name" value="Trypsin_2"/>
    <property type="match status" value="1"/>
</dbReference>
<dbReference type="InterPro" id="IPR043504">
    <property type="entry name" value="Peptidase_S1_PA_chymotrypsin"/>
</dbReference>
<evidence type="ECO:0000259" key="3">
    <source>
        <dbReference type="PROSITE" id="PS50240"/>
    </source>
</evidence>
<feature type="chain" id="PRO_5043856035" description="Peptidase S1 domain-containing protein" evidence="2">
    <location>
        <begin position="22"/>
        <end position="850"/>
    </location>
</feature>
<dbReference type="SUPFAM" id="SSF50494">
    <property type="entry name" value="Trypsin-like serine proteases"/>
    <property type="match status" value="1"/>
</dbReference>
<dbReference type="GO" id="GO:0004252">
    <property type="term" value="F:serine-type endopeptidase activity"/>
    <property type="evidence" value="ECO:0007669"/>
    <property type="project" value="InterPro"/>
</dbReference>
<dbReference type="PROSITE" id="PS50240">
    <property type="entry name" value="TRYPSIN_DOM"/>
    <property type="match status" value="1"/>
</dbReference>
<proteinExistence type="predicted"/>
<feature type="domain" description="Peptidase S1" evidence="3">
    <location>
        <begin position="295"/>
        <end position="534"/>
    </location>
</feature>
<dbReference type="Proteomes" id="UP001445335">
    <property type="component" value="Unassembled WGS sequence"/>
</dbReference>
<protein>
    <recommendedName>
        <fullName evidence="3">Peptidase S1 domain-containing protein</fullName>
    </recommendedName>
</protein>
<dbReference type="EMBL" id="JALJOU010000033">
    <property type="protein sequence ID" value="KAK9834175.1"/>
    <property type="molecule type" value="Genomic_DNA"/>
</dbReference>
<comment type="caution">
    <text evidence="4">The sequence shown here is derived from an EMBL/GenBank/DDBJ whole genome shotgun (WGS) entry which is preliminary data.</text>
</comment>
<feature type="signal peptide" evidence="2">
    <location>
        <begin position="1"/>
        <end position="21"/>
    </location>
</feature>